<evidence type="ECO:0000313" key="1">
    <source>
        <dbReference type="EMBL" id="KAF0352331.1"/>
    </source>
</evidence>
<dbReference type="EMBL" id="WTPW01003165">
    <property type="protein sequence ID" value="KAF0352331.1"/>
    <property type="molecule type" value="Genomic_DNA"/>
</dbReference>
<accession>A0A8H3WXY8</accession>
<name>A0A8H3WXY8_GIGMA</name>
<evidence type="ECO:0000313" key="2">
    <source>
        <dbReference type="Proteomes" id="UP000439903"/>
    </source>
</evidence>
<gene>
    <name evidence="1" type="ORF">F8M41_015249</name>
</gene>
<reference evidence="1 2" key="1">
    <citation type="journal article" date="2019" name="Environ. Microbiol.">
        <title>At the nexus of three kingdoms: the genome of the mycorrhizal fungus Gigaspora margarita provides insights into plant, endobacterial and fungal interactions.</title>
        <authorList>
            <person name="Venice F."/>
            <person name="Ghignone S."/>
            <person name="Salvioli di Fossalunga A."/>
            <person name="Amselem J."/>
            <person name="Novero M."/>
            <person name="Xianan X."/>
            <person name="Sedzielewska Toro K."/>
            <person name="Morin E."/>
            <person name="Lipzen A."/>
            <person name="Grigoriev I.V."/>
            <person name="Henrissat B."/>
            <person name="Martin F.M."/>
            <person name="Bonfante P."/>
        </authorList>
    </citation>
    <scope>NUCLEOTIDE SEQUENCE [LARGE SCALE GENOMIC DNA]</scope>
    <source>
        <strain evidence="1 2">BEG34</strain>
    </source>
</reference>
<comment type="caution">
    <text evidence="1">The sequence shown here is derived from an EMBL/GenBank/DDBJ whole genome shotgun (WGS) entry which is preliminary data.</text>
</comment>
<keyword evidence="2" id="KW-1185">Reference proteome</keyword>
<dbReference type="AlphaFoldDB" id="A0A8H3WXY8"/>
<organism evidence="1 2">
    <name type="scientific">Gigaspora margarita</name>
    <dbReference type="NCBI Taxonomy" id="4874"/>
    <lineage>
        <taxon>Eukaryota</taxon>
        <taxon>Fungi</taxon>
        <taxon>Fungi incertae sedis</taxon>
        <taxon>Mucoromycota</taxon>
        <taxon>Glomeromycotina</taxon>
        <taxon>Glomeromycetes</taxon>
        <taxon>Diversisporales</taxon>
        <taxon>Gigasporaceae</taxon>
        <taxon>Gigaspora</taxon>
    </lineage>
</organism>
<dbReference type="Proteomes" id="UP000439903">
    <property type="component" value="Unassembled WGS sequence"/>
</dbReference>
<protein>
    <submittedName>
        <fullName evidence="1">Uncharacterized protein</fullName>
    </submittedName>
</protein>
<sequence>MGYPTEYSSINSKRHSMALSSKIFLGSIFRLSTSSSFFGSNSSIIPQLASSVSARFLDLFISPFSSVHCLFLSLQNHPFCLFGRIQILSLCPLLQLNFLQEGLYSDLRPSLRAQHGVHSNNFFFLSNHISG</sequence>
<proteinExistence type="predicted"/>